<dbReference type="Proteomes" id="UP000828390">
    <property type="component" value="Unassembled WGS sequence"/>
</dbReference>
<comment type="caution">
    <text evidence="2">The sequence shown here is derived from an EMBL/GenBank/DDBJ whole genome shotgun (WGS) entry which is preliminary data.</text>
</comment>
<accession>A0A9D3Y8A3</accession>
<proteinExistence type="predicted"/>
<sequence>MVNSEAKSHNQARNNLVQEYSSSQPHLKRLQLDLSLTECSEACLLYEVSSWLKRGQENGDSVHTTIMSSIKKSPDFDTTRKRWNKMAG</sequence>
<keyword evidence="3" id="KW-1185">Reference proteome</keyword>
<dbReference type="AlphaFoldDB" id="A0A9D3Y8A3"/>
<gene>
    <name evidence="2" type="ORF">DPMN_083146</name>
</gene>
<protein>
    <submittedName>
        <fullName evidence="2">Uncharacterized protein</fullName>
    </submittedName>
</protein>
<organism evidence="2 3">
    <name type="scientific">Dreissena polymorpha</name>
    <name type="common">Zebra mussel</name>
    <name type="synonym">Mytilus polymorpha</name>
    <dbReference type="NCBI Taxonomy" id="45954"/>
    <lineage>
        <taxon>Eukaryota</taxon>
        <taxon>Metazoa</taxon>
        <taxon>Spiralia</taxon>
        <taxon>Lophotrochozoa</taxon>
        <taxon>Mollusca</taxon>
        <taxon>Bivalvia</taxon>
        <taxon>Autobranchia</taxon>
        <taxon>Heteroconchia</taxon>
        <taxon>Euheterodonta</taxon>
        <taxon>Imparidentia</taxon>
        <taxon>Neoheterodontei</taxon>
        <taxon>Myida</taxon>
        <taxon>Dreissenoidea</taxon>
        <taxon>Dreissenidae</taxon>
        <taxon>Dreissena</taxon>
    </lineage>
</organism>
<name>A0A9D3Y8A3_DREPO</name>
<evidence type="ECO:0000313" key="2">
    <source>
        <dbReference type="EMBL" id="KAH3695688.1"/>
    </source>
</evidence>
<reference evidence="2" key="1">
    <citation type="journal article" date="2019" name="bioRxiv">
        <title>The Genome of the Zebra Mussel, Dreissena polymorpha: A Resource for Invasive Species Research.</title>
        <authorList>
            <person name="McCartney M.A."/>
            <person name="Auch B."/>
            <person name="Kono T."/>
            <person name="Mallez S."/>
            <person name="Zhang Y."/>
            <person name="Obille A."/>
            <person name="Becker A."/>
            <person name="Abrahante J.E."/>
            <person name="Garbe J."/>
            <person name="Badalamenti J.P."/>
            <person name="Herman A."/>
            <person name="Mangelson H."/>
            <person name="Liachko I."/>
            <person name="Sullivan S."/>
            <person name="Sone E.D."/>
            <person name="Koren S."/>
            <person name="Silverstein K.A.T."/>
            <person name="Beckman K.B."/>
            <person name="Gohl D.M."/>
        </authorList>
    </citation>
    <scope>NUCLEOTIDE SEQUENCE</scope>
    <source>
        <strain evidence="2">Duluth1</strain>
        <tissue evidence="2">Whole animal</tissue>
    </source>
</reference>
<reference evidence="2" key="2">
    <citation type="submission" date="2020-11" db="EMBL/GenBank/DDBJ databases">
        <authorList>
            <person name="McCartney M.A."/>
            <person name="Auch B."/>
            <person name="Kono T."/>
            <person name="Mallez S."/>
            <person name="Becker A."/>
            <person name="Gohl D.M."/>
            <person name="Silverstein K.A.T."/>
            <person name="Koren S."/>
            <person name="Bechman K.B."/>
            <person name="Herman A."/>
            <person name="Abrahante J.E."/>
            <person name="Garbe J."/>
        </authorList>
    </citation>
    <scope>NUCLEOTIDE SEQUENCE</scope>
    <source>
        <strain evidence="2">Duluth1</strain>
        <tissue evidence="2">Whole animal</tissue>
    </source>
</reference>
<feature type="region of interest" description="Disordered" evidence="1">
    <location>
        <begin position="1"/>
        <end position="24"/>
    </location>
</feature>
<evidence type="ECO:0000256" key="1">
    <source>
        <dbReference type="SAM" id="MobiDB-lite"/>
    </source>
</evidence>
<dbReference type="EMBL" id="JAIWYP010000016">
    <property type="protein sequence ID" value="KAH3695688.1"/>
    <property type="molecule type" value="Genomic_DNA"/>
</dbReference>
<evidence type="ECO:0000313" key="3">
    <source>
        <dbReference type="Proteomes" id="UP000828390"/>
    </source>
</evidence>